<protein>
    <submittedName>
        <fullName evidence="5">Putative ATP-dependent RNA helicase DHX30 (inferred by orthology to a human protein)</fullName>
    </submittedName>
</protein>
<evidence type="ECO:0000256" key="1">
    <source>
        <dbReference type="ARBA" id="ARBA00022801"/>
    </source>
</evidence>
<name>A0A0K0FBC0_STRVS</name>
<dbReference type="PROSITE" id="PS51194">
    <property type="entry name" value="HELICASE_CTER"/>
    <property type="match status" value="1"/>
</dbReference>
<dbReference type="SUPFAM" id="SSF52540">
    <property type="entry name" value="P-loop containing nucleoside triphosphate hydrolases"/>
    <property type="match status" value="1"/>
</dbReference>
<keyword evidence="4" id="KW-1185">Reference proteome</keyword>
<dbReference type="InterPro" id="IPR027417">
    <property type="entry name" value="P-loop_NTPase"/>
</dbReference>
<dbReference type="Gene3D" id="1.20.120.1080">
    <property type="match status" value="1"/>
</dbReference>
<sequence length="397" mass="45114">MSATVGTQAFEDYISGIKVLEKTGKNFKIYETYLDEIIQHFETIRSYFVPPVDYETNSKFWSFNNRNNASLVSPLAECIARQVEESDEIPYEIIRNVVLMARWKEISKCIKELEKISNEYYWLVPLHSNLSSEDQKKAFEAPPAEKIKIIVSTNIAESSITIDDVIYVIDSCKQKTGRLNQRRDKCFYDISWLSRDKMDQRKGRVGRIRSGHCCRLITKKFMSSLPQHSEPEIKTSPLDSSILTIKALGLGDSKDFLQDAMEKIDEININEAEKNLQEINALDGNKNLTYIGKILEMLPFAPNSGKCILTGLLFNVLDSLSIICTYCDSNTSLFNDPFKQVETSKAIMALCEDFKGDFILPLMAVQINTGCLNKSLEDLSLSKLLSKESKDNLLKAK</sequence>
<evidence type="ECO:0000313" key="4">
    <source>
        <dbReference type="Proteomes" id="UP000035680"/>
    </source>
</evidence>
<dbReference type="STRING" id="75913.A0A0K0FBC0"/>
<keyword evidence="2" id="KW-0347">Helicase</keyword>
<dbReference type="Proteomes" id="UP000035680">
    <property type="component" value="Unassembled WGS sequence"/>
</dbReference>
<keyword evidence="1" id="KW-0378">Hydrolase</keyword>
<evidence type="ECO:0000313" key="5">
    <source>
        <dbReference type="WBParaSite" id="SVE_0612900.1"/>
    </source>
</evidence>
<dbReference type="PANTHER" id="PTHR18934">
    <property type="entry name" value="ATP-DEPENDENT RNA HELICASE"/>
    <property type="match status" value="1"/>
</dbReference>
<dbReference type="SMART" id="SM00847">
    <property type="entry name" value="HA2"/>
    <property type="match status" value="1"/>
</dbReference>
<reference evidence="5" key="2">
    <citation type="submission" date="2015-08" db="UniProtKB">
        <authorList>
            <consortium name="WormBaseParasite"/>
        </authorList>
    </citation>
    <scope>IDENTIFICATION</scope>
</reference>
<dbReference type="InterPro" id="IPR007502">
    <property type="entry name" value="Helicase-assoc_dom"/>
</dbReference>
<evidence type="ECO:0000259" key="3">
    <source>
        <dbReference type="PROSITE" id="PS51194"/>
    </source>
</evidence>
<keyword evidence="2" id="KW-0547">Nucleotide-binding</keyword>
<dbReference type="SMART" id="SM00490">
    <property type="entry name" value="HELICc"/>
    <property type="match status" value="1"/>
</dbReference>
<dbReference type="Pfam" id="PF00271">
    <property type="entry name" value="Helicase_C"/>
    <property type="match status" value="1"/>
</dbReference>
<dbReference type="GO" id="GO:0004386">
    <property type="term" value="F:helicase activity"/>
    <property type="evidence" value="ECO:0007669"/>
    <property type="project" value="UniProtKB-KW"/>
</dbReference>
<keyword evidence="2" id="KW-0067">ATP-binding</keyword>
<dbReference type="CDD" id="cd18791">
    <property type="entry name" value="SF2_C_RHA"/>
    <property type="match status" value="1"/>
</dbReference>
<dbReference type="AlphaFoldDB" id="A0A0K0FBC0"/>
<dbReference type="GO" id="GO:0003723">
    <property type="term" value="F:RNA binding"/>
    <property type="evidence" value="ECO:0007669"/>
    <property type="project" value="TreeGrafter"/>
</dbReference>
<dbReference type="Gene3D" id="3.40.50.300">
    <property type="entry name" value="P-loop containing nucleotide triphosphate hydrolases"/>
    <property type="match status" value="1"/>
</dbReference>
<dbReference type="PANTHER" id="PTHR18934:SF119">
    <property type="entry name" value="ATP-DEPENDENT RNA HELICASE A"/>
    <property type="match status" value="1"/>
</dbReference>
<proteinExistence type="predicted"/>
<reference evidence="4" key="1">
    <citation type="submission" date="2014-07" db="EMBL/GenBank/DDBJ databases">
        <authorList>
            <person name="Martin A.A"/>
            <person name="De Silva N."/>
        </authorList>
    </citation>
    <scope>NUCLEOTIDE SEQUENCE</scope>
</reference>
<accession>A0A0K0FBC0</accession>
<dbReference type="InterPro" id="IPR001650">
    <property type="entry name" value="Helicase_C-like"/>
</dbReference>
<organism evidence="4 5">
    <name type="scientific">Strongyloides venezuelensis</name>
    <name type="common">Threadworm</name>
    <dbReference type="NCBI Taxonomy" id="75913"/>
    <lineage>
        <taxon>Eukaryota</taxon>
        <taxon>Metazoa</taxon>
        <taxon>Ecdysozoa</taxon>
        <taxon>Nematoda</taxon>
        <taxon>Chromadorea</taxon>
        <taxon>Rhabditida</taxon>
        <taxon>Tylenchina</taxon>
        <taxon>Panagrolaimomorpha</taxon>
        <taxon>Strongyloidoidea</taxon>
        <taxon>Strongyloididae</taxon>
        <taxon>Strongyloides</taxon>
    </lineage>
</organism>
<dbReference type="GO" id="GO:0016787">
    <property type="term" value="F:hydrolase activity"/>
    <property type="evidence" value="ECO:0007669"/>
    <property type="project" value="UniProtKB-KW"/>
</dbReference>
<dbReference type="WBParaSite" id="SVE_0612900.1">
    <property type="protein sequence ID" value="SVE_0612900.1"/>
    <property type="gene ID" value="SVE_0612900"/>
</dbReference>
<feature type="domain" description="Helicase C-terminal" evidence="3">
    <location>
        <begin position="85"/>
        <end position="249"/>
    </location>
</feature>
<evidence type="ECO:0000256" key="2">
    <source>
        <dbReference type="ARBA" id="ARBA00022806"/>
    </source>
</evidence>